<accession>A0A482GKC1</accession>
<protein>
    <submittedName>
        <fullName evidence="1">Uncharacterized protein</fullName>
    </submittedName>
</protein>
<dbReference type="EMBL" id="MK327938">
    <property type="protein sequence ID" value="QBO63849.1"/>
    <property type="molecule type" value="Genomic_DNA"/>
</dbReference>
<keyword evidence="2" id="KW-1185">Reference proteome</keyword>
<organismHost>
    <name type="scientific">Escherichia coli</name>
    <dbReference type="NCBI Taxonomy" id="562"/>
</organismHost>
<evidence type="ECO:0000313" key="1">
    <source>
        <dbReference type="EMBL" id="QBO63849.1"/>
    </source>
</evidence>
<proteinExistence type="predicted"/>
<evidence type="ECO:0000313" key="2">
    <source>
        <dbReference type="Proteomes" id="UP000294673"/>
    </source>
</evidence>
<dbReference type="Proteomes" id="UP000294673">
    <property type="component" value="Segment"/>
</dbReference>
<sequence length="429" mass="47157">MARISLFDNVNKNAFELALLSAEDLLAAIPAEQNDPNAEIEEDEVELVIRRTDETIDESSELAEIAVRTSATLEDTAYMIAPTIPEARASDIALIRQIASTSAANLGMSDEDMFQADDRLVEGQAIVLEGFKERAAQALYAVWVIIANMAEQLCKLIQLLFKNLAVAYKKITDVATAVNKGERHIKQLNKPTGNMISMFPNAKTVNALEVRKHIEQLAASTQASSFLLLQTDDINKKVNKLTDLTTLADILDDYIYAIKPALKGLKIPESGGKRYVVKGLDALMAEKDTIKACALVKNIQIEVEETATGSIENANIFNNDDELKAALTSYLNAFRIVDPAYFNQTESLTSTVERTAKLNGMKIKTKWDGMLDNLPEADRETVRPYISAISEMALLSAVLAAKILRVANRQYADAVFAAAKYFDAVTEKA</sequence>
<name>A0A482GKC1_BPGOS</name>
<reference evidence="1" key="1">
    <citation type="submission" date="2018-12" db="EMBL/GenBank/DDBJ databases">
        <title>Still something new to discover - new insights into E. coli phage diversity and taxonomy.</title>
        <authorList>
            <person name="Korf I.H.E."/>
            <person name="Adriaennsens E."/>
            <person name="Dreiseikelmann B."/>
            <person name="Kropinski A."/>
            <person name="Nimtz M."/>
            <person name="Meier-Kolthoff J.P."/>
            <person name="Rohde M."/>
            <person name="van Raaij M."/>
            <person name="Wittmann J."/>
        </authorList>
    </citation>
    <scope>NUCLEOTIDE SEQUENCE [LARGE SCALE GENOMIC DNA]</scope>
</reference>
<organism evidence="1 2">
    <name type="scientific">Escherichia phage vB_EcoM_Goslar</name>
    <dbReference type="NCBI Taxonomy" id="2502409"/>
    <lineage>
        <taxon>Viruses</taxon>
        <taxon>Duplodnaviria</taxon>
        <taxon>Heunggongvirae</taxon>
        <taxon>Uroviricota</taxon>
        <taxon>Caudoviricetes</taxon>
        <taxon>Chimalliviridae</taxon>
        <taxon>Goslarvirus</taxon>
        <taxon>Goslarvirus goslar</taxon>
    </lineage>
</organism>
<gene>
    <name evidence="1" type="ORF">Goslar_00056</name>
</gene>